<accession>A0A3S5AP92</accession>
<keyword evidence="3" id="KW-1185">Reference proteome</keyword>
<name>A0A3S5AP92_9PLAT</name>
<proteinExistence type="predicted"/>
<feature type="domain" description="Helix-turn-helix" evidence="1">
    <location>
        <begin position="66"/>
        <end position="107"/>
    </location>
</feature>
<evidence type="ECO:0000313" key="3">
    <source>
        <dbReference type="Proteomes" id="UP000784294"/>
    </source>
</evidence>
<evidence type="ECO:0000313" key="2">
    <source>
        <dbReference type="EMBL" id="VEL21657.1"/>
    </source>
</evidence>
<organism evidence="2 3">
    <name type="scientific">Protopolystoma xenopodis</name>
    <dbReference type="NCBI Taxonomy" id="117903"/>
    <lineage>
        <taxon>Eukaryota</taxon>
        <taxon>Metazoa</taxon>
        <taxon>Spiralia</taxon>
        <taxon>Lophotrochozoa</taxon>
        <taxon>Platyhelminthes</taxon>
        <taxon>Monogenea</taxon>
        <taxon>Polyopisthocotylea</taxon>
        <taxon>Polystomatidea</taxon>
        <taxon>Polystomatidae</taxon>
        <taxon>Protopolystoma</taxon>
    </lineage>
</organism>
<dbReference type="AlphaFoldDB" id="A0A3S5AP92"/>
<dbReference type="PANTHER" id="PTHR21301:SF10">
    <property type="entry name" value="REVERSE TRANSCRIPTASE DOMAIN-CONTAINING PROTEIN"/>
    <property type="match status" value="1"/>
</dbReference>
<comment type="caution">
    <text evidence="2">The sequence shown here is derived from an EMBL/GenBank/DDBJ whole genome shotgun (WGS) entry which is preliminary data.</text>
</comment>
<dbReference type="OrthoDB" id="10018421at2759"/>
<dbReference type="Proteomes" id="UP000784294">
    <property type="component" value="Unassembled WGS sequence"/>
</dbReference>
<dbReference type="Pfam" id="PF26215">
    <property type="entry name" value="HTH_animal"/>
    <property type="match status" value="1"/>
</dbReference>
<evidence type="ECO:0000259" key="1">
    <source>
        <dbReference type="Pfam" id="PF26215"/>
    </source>
</evidence>
<sequence>MRYLDDYFALWSHGREKLEEILKFVNQIEERIKFTMEVEEGERLPFIDVEVIRSNGKLRKKSYAGIILNFRSHYNYSLKIGIIKSMIIRSLRLMKVEFWDDKLKKIDEDIARQWLP</sequence>
<reference evidence="2" key="1">
    <citation type="submission" date="2018-11" db="EMBL/GenBank/DDBJ databases">
        <authorList>
            <consortium name="Pathogen Informatics"/>
        </authorList>
    </citation>
    <scope>NUCLEOTIDE SEQUENCE</scope>
</reference>
<dbReference type="EMBL" id="CAAALY010052421">
    <property type="protein sequence ID" value="VEL21657.1"/>
    <property type="molecule type" value="Genomic_DNA"/>
</dbReference>
<gene>
    <name evidence="2" type="ORF">PXEA_LOCUS15097</name>
</gene>
<protein>
    <recommendedName>
        <fullName evidence="1">Helix-turn-helix domain-containing protein</fullName>
    </recommendedName>
</protein>
<dbReference type="PANTHER" id="PTHR21301">
    <property type="entry name" value="REVERSE TRANSCRIPTASE"/>
    <property type="match status" value="1"/>
</dbReference>
<dbReference type="InterPro" id="IPR058912">
    <property type="entry name" value="HTH_animal"/>
</dbReference>